<dbReference type="RefSeq" id="WP_055289038.1">
    <property type="nucleotide sequence ID" value="NZ_CAXUGT010000004.1"/>
</dbReference>
<sequence length="270" mass="32172">MGALKLCTYKKAEYPLYLEMLSLHVYTMEELCYAMESSLFLLDESWMGTEFFQWIAEGVGNAELAGQLRRLYQRHRDVYECAAFLFSASGFYSRQEQKELERIIEKMKGKNSMERRKMKADYYLAKKRYRYAACGYLELLQPEFLQQMTEELQGHIMHNLGVVYARLFLFPEAARMFSMAYQKSHTESSRLCYLYAMNYITEDDSADTRVPELQFKTMKEAYAHFSDVSDQEEYYTERKKVATASHAFNWKGREAEIRHRWISEYEQMYS</sequence>
<name>A0A173RBZ6_EUBRA</name>
<dbReference type="EMBL" id="CYYA01000002">
    <property type="protein sequence ID" value="CUM74888.1"/>
    <property type="molecule type" value="Genomic_DNA"/>
</dbReference>
<dbReference type="GeneID" id="97390960"/>
<reference evidence="1 2" key="1">
    <citation type="submission" date="2015-09" db="EMBL/GenBank/DDBJ databases">
        <authorList>
            <consortium name="Pathogen Informatics"/>
        </authorList>
    </citation>
    <scope>NUCLEOTIDE SEQUENCE [LARGE SCALE GENOMIC DNA]</scope>
    <source>
        <strain evidence="1 2">2789STDY5608891</strain>
    </source>
</reference>
<evidence type="ECO:0000313" key="2">
    <source>
        <dbReference type="Proteomes" id="UP000095492"/>
    </source>
</evidence>
<proteinExistence type="predicted"/>
<gene>
    <name evidence="1" type="ORF">ERS852448_00283</name>
</gene>
<organism evidence="1 2">
    <name type="scientific">Eubacterium ramulus</name>
    <dbReference type="NCBI Taxonomy" id="39490"/>
    <lineage>
        <taxon>Bacteria</taxon>
        <taxon>Bacillati</taxon>
        <taxon>Bacillota</taxon>
        <taxon>Clostridia</taxon>
        <taxon>Eubacteriales</taxon>
        <taxon>Eubacteriaceae</taxon>
        <taxon>Eubacterium</taxon>
    </lineage>
</organism>
<dbReference type="OrthoDB" id="1895216at2"/>
<evidence type="ECO:0000313" key="1">
    <source>
        <dbReference type="EMBL" id="CUM74888.1"/>
    </source>
</evidence>
<dbReference type="Proteomes" id="UP000095492">
    <property type="component" value="Unassembled WGS sequence"/>
</dbReference>
<protein>
    <submittedName>
        <fullName evidence="1">Uncharacterized protein</fullName>
    </submittedName>
</protein>
<dbReference type="AlphaFoldDB" id="A0A173RBZ6"/>
<accession>A0A173RBZ6</accession>
<dbReference type="STRING" id="39490.ERS852448_00283"/>